<comment type="caution">
    <text evidence="3">The sequence shown here is derived from an EMBL/GenBank/DDBJ whole genome shotgun (WGS) entry which is preliminary data.</text>
</comment>
<name>A0A9P4U003_9PEZI</name>
<evidence type="ECO:0000313" key="3">
    <source>
        <dbReference type="EMBL" id="KAF2431453.1"/>
    </source>
</evidence>
<feature type="compositionally biased region" description="Basic and acidic residues" evidence="2">
    <location>
        <begin position="777"/>
        <end position="805"/>
    </location>
</feature>
<feature type="compositionally biased region" description="Basic and acidic residues" evidence="2">
    <location>
        <begin position="148"/>
        <end position="157"/>
    </location>
</feature>
<organism evidence="3 4">
    <name type="scientific">Tothia fuscella</name>
    <dbReference type="NCBI Taxonomy" id="1048955"/>
    <lineage>
        <taxon>Eukaryota</taxon>
        <taxon>Fungi</taxon>
        <taxon>Dikarya</taxon>
        <taxon>Ascomycota</taxon>
        <taxon>Pezizomycotina</taxon>
        <taxon>Dothideomycetes</taxon>
        <taxon>Pleosporomycetidae</taxon>
        <taxon>Venturiales</taxon>
        <taxon>Cylindrosympodiaceae</taxon>
        <taxon>Tothia</taxon>
    </lineage>
</organism>
<dbReference type="Proteomes" id="UP000800235">
    <property type="component" value="Unassembled WGS sequence"/>
</dbReference>
<feature type="compositionally biased region" description="Acidic residues" evidence="2">
    <location>
        <begin position="1172"/>
        <end position="1185"/>
    </location>
</feature>
<keyword evidence="1" id="KW-0175">Coiled coil</keyword>
<feature type="compositionally biased region" description="Acidic residues" evidence="2">
    <location>
        <begin position="1136"/>
        <end position="1148"/>
    </location>
</feature>
<evidence type="ECO:0000256" key="1">
    <source>
        <dbReference type="SAM" id="Coils"/>
    </source>
</evidence>
<feature type="compositionally biased region" description="Polar residues" evidence="2">
    <location>
        <begin position="758"/>
        <end position="776"/>
    </location>
</feature>
<feature type="compositionally biased region" description="Polar residues" evidence="2">
    <location>
        <begin position="187"/>
        <end position="207"/>
    </location>
</feature>
<dbReference type="CDD" id="cd22249">
    <property type="entry name" value="UDM1_RNF168_RNF169-like"/>
    <property type="match status" value="1"/>
</dbReference>
<feature type="region of interest" description="Disordered" evidence="2">
    <location>
        <begin position="538"/>
        <end position="581"/>
    </location>
</feature>
<feature type="compositionally biased region" description="Acidic residues" evidence="2">
    <location>
        <begin position="1101"/>
        <end position="1123"/>
    </location>
</feature>
<feature type="compositionally biased region" description="Low complexity" evidence="2">
    <location>
        <begin position="1025"/>
        <end position="1042"/>
    </location>
</feature>
<feature type="region of interest" description="Disordered" evidence="2">
    <location>
        <begin position="148"/>
        <end position="252"/>
    </location>
</feature>
<feature type="compositionally biased region" description="Polar residues" evidence="2">
    <location>
        <begin position="1160"/>
        <end position="1169"/>
    </location>
</feature>
<feature type="compositionally biased region" description="Acidic residues" evidence="2">
    <location>
        <begin position="996"/>
        <end position="1013"/>
    </location>
</feature>
<feature type="region of interest" description="Disordered" evidence="2">
    <location>
        <begin position="595"/>
        <end position="870"/>
    </location>
</feature>
<reference evidence="3" key="1">
    <citation type="journal article" date="2020" name="Stud. Mycol.">
        <title>101 Dothideomycetes genomes: a test case for predicting lifestyles and emergence of pathogens.</title>
        <authorList>
            <person name="Haridas S."/>
            <person name="Albert R."/>
            <person name="Binder M."/>
            <person name="Bloem J."/>
            <person name="Labutti K."/>
            <person name="Salamov A."/>
            <person name="Andreopoulos B."/>
            <person name="Baker S."/>
            <person name="Barry K."/>
            <person name="Bills G."/>
            <person name="Bluhm B."/>
            <person name="Cannon C."/>
            <person name="Castanera R."/>
            <person name="Culley D."/>
            <person name="Daum C."/>
            <person name="Ezra D."/>
            <person name="Gonzalez J."/>
            <person name="Henrissat B."/>
            <person name="Kuo A."/>
            <person name="Liang C."/>
            <person name="Lipzen A."/>
            <person name="Lutzoni F."/>
            <person name="Magnuson J."/>
            <person name="Mondo S."/>
            <person name="Nolan M."/>
            <person name="Ohm R."/>
            <person name="Pangilinan J."/>
            <person name="Park H.-J."/>
            <person name="Ramirez L."/>
            <person name="Alfaro M."/>
            <person name="Sun H."/>
            <person name="Tritt A."/>
            <person name="Yoshinaga Y."/>
            <person name="Zwiers L.-H."/>
            <person name="Turgeon B."/>
            <person name="Goodwin S."/>
            <person name="Spatafora J."/>
            <person name="Crous P."/>
            <person name="Grigoriev I."/>
        </authorList>
    </citation>
    <scope>NUCLEOTIDE SEQUENCE</scope>
    <source>
        <strain evidence="3">CBS 130266</strain>
    </source>
</reference>
<proteinExistence type="predicted"/>
<feature type="compositionally biased region" description="Low complexity" evidence="2">
    <location>
        <begin position="444"/>
        <end position="464"/>
    </location>
</feature>
<feature type="compositionally biased region" description="Polar residues" evidence="2">
    <location>
        <begin position="717"/>
        <end position="727"/>
    </location>
</feature>
<keyword evidence="4" id="KW-1185">Reference proteome</keyword>
<feature type="compositionally biased region" description="Polar residues" evidence="2">
    <location>
        <begin position="373"/>
        <end position="387"/>
    </location>
</feature>
<feature type="region of interest" description="Disordered" evidence="2">
    <location>
        <begin position="514"/>
        <end position="533"/>
    </location>
</feature>
<feature type="region of interest" description="Disordered" evidence="2">
    <location>
        <begin position="361"/>
        <end position="404"/>
    </location>
</feature>
<feature type="compositionally biased region" description="Polar residues" evidence="2">
    <location>
        <begin position="1313"/>
        <end position="1325"/>
    </location>
</feature>
<feature type="region of interest" description="Disordered" evidence="2">
    <location>
        <begin position="938"/>
        <end position="1355"/>
    </location>
</feature>
<feature type="coiled-coil region" evidence="1">
    <location>
        <begin position="870"/>
        <end position="933"/>
    </location>
</feature>
<dbReference type="EMBL" id="MU007032">
    <property type="protein sequence ID" value="KAF2431453.1"/>
    <property type="molecule type" value="Genomic_DNA"/>
</dbReference>
<evidence type="ECO:0000313" key="4">
    <source>
        <dbReference type="Proteomes" id="UP000800235"/>
    </source>
</evidence>
<sequence length="1413" mass="150777">MAGYPYNSPPGYGAYYAPPPQFSQETPPQNQNYYNSQNQMPAYNPFQAAPQPPTPQQLDMSAHMQNMHNPPPLDANQLAYFWNQVNSGSIPPFTPNTPAHQGFGFGAPEAPLPMSNPFTITHQNPFAPSLPSPVQNPLYGNNSAQYQRVEEMTRSEREDGELSSEGDGPAKVAAGGKQMRSGKKNKQPSNMQGQYNIPSSAVTSSPNAALPNKPPPRVQPIPKKQKARPQQIQAPHSAPVATKVTQPPGSTMPVIPTPSLNPQHAAIPQPTIVAVQQGQKRATVLANRTQARNAIINLRMLGFQDSQLLHELGLGDDSDSRRLLIELADDPIATTQAVHSALNERPKLQSLLNDAEINLGTGQPKPTGMRCQVSGQPTQSTNSQSADRASAATAPIPGLNGISTTAASNITEPAQAQSSELPASKEAQRKLFLDRLAAAKSKKTAAGTKSPIADATPPAPSTAVPTNKVEAVFKAPGLATSASQQPLPPKPPVTVPKRDAPTIRLTPAELSRRMDAMRQQAAQSAKARPILPSRSISLSSIDYSGPQDSDASDSMQSISEAAAVGSGSDRQRGFQGADTQGTSVALSAIKPAPAPIPGLSMAAPSPQAPPRTTSSHFPTLPTQAVPGTNVSNPSQGVSSGQSLRQPTQQHSPIKPPEFTSDIQQPANALKRPASSTAAAIRFGPAKRPFNSRPYENPVIIDISSDEENEEMDGPGNGFQQFSRSVPTGQYRGPPKPSTAGAFSRPNFPGWVPPPQGYMISNSGFATPPVAQTPNRNEIQKQHDALEQKRKELREQIQRKEQERKQLKTVAAPSSGASTPFISKPNIPGSPNHRADAIPAQPARSQDQKIIADRTSSSPMPSDVADRRRKLDSQNARVLKLQKQMEELQAQIRLETEQSEALARELEENGIDTAGMTQEDMQEAKEELVQATEAIPVFETTGSTNGGEEAGVDADVIVDDDEEEEGELIEDSADAFEETSHAHPDVTQDAPLAKEDADVDETAEFDESTSEEDEHVAQPDADINMDMDSSSSSGADESSSGSDSEAEDYDPENARIEASGDVEMVDSSSSSSPSELMEEEREEEPQSHIDTGFQNESSDNDRDSEDSEDDPNDSDDDSGVEELDTGAVLQPEQVLSDSEEEEDDIDLSDIYDPPEPAANTALEQDSTTMNADFEFEYGNSDDEDIYEPPADSPPRAEATTATTTTDSSVPTVNQLVLPGISGGSQLDNVTPPQIEACSDRDEGEILSDDGLTSLGKRSPDHAHFSGAEDTLQQENHIDVGSDSGVVKQEHAAQSQGTSAGPDDSAEVREPANVASAQVNSVPVEQLQQDEDMDDRDSLFESLPDEDVNDLSPPPEAAQLLAGVSASSSKDVPVSSNINKDAVPTARLPVTIIDDMAPELQVMSTAEANTTSLPT</sequence>
<feature type="compositionally biased region" description="Polar residues" evidence="2">
    <location>
        <begin position="610"/>
        <end position="651"/>
    </location>
</feature>
<feature type="compositionally biased region" description="Acidic residues" evidence="2">
    <location>
        <begin position="703"/>
        <end position="712"/>
    </location>
</feature>
<feature type="compositionally biased region" description="Low complexity" evidence="2">
    <location>
        <begin position="29"/>
        <end position="39"/>
    </location>
</feature>
<feature type="compositionally biased region" description="Acidic residues" evidence="2">
    <location>
        <begin position="949"/>
        <end position="976"/>
    </location>
</feature>
<feature type="compositionally biased region" description="Polar residues" evidence="2">
    <location>
        <begin position="546"/>
        <end position="559"/>
    </location>
</feature>
<feature type="compositionally biased region" description="Basic and acidic residues" evidence="2">
    <location>
        <begin position="977"/>
        <end position="995"/>
    </location>
</feature>
<protein>
    <submittedName>
        <fullName evidence="3">Uncharacterized protein</fullName>
    </submittedName>
</protein>
<accession>A0A9P4U003</accession>
<feature type="region of interest" description="Disordered" evidence="2">
    <location>
        <begin position="15"/>
        <end position="70"/>
    </location>
</feature>
<gene>
    <name evidence="3" type="ORF">EJ08DRAFT_188826</name>
</gene>
<feature type="region of interest" description="Disordered" evidence="2">
    <location>
        <begin position="478"/>
        <end position="502"/>
    </location>
</feature>
<feature type="region of interest" description="Disordered" evidence="2">
    <location>
        <begin position="442"/>
        <end position="464"/>
    </location>
</feature>
<evidence type="ECO:0000256" key="2">
    <source>
        <dbReference type="SAM" id="MobiDB-lite"/>
    </source>
</evidence>